<protein>
    <recommendedName>
        <fullName evidence="4">26S proteasome non-ATPase regulatory subunit 13</fullName>
    </recommendedName>
    <alternativeName>
        <fullName evidence="6">26S proteasome regulatory subunit RPN9</fullName>
    </alternativeName>
    <alternativeName>
        <fullName evidence="8">26S proteasome regulatory subunit S11</fullName>
    </alternativeName>
    <alternativeName>
        <fullName evidence="7">26S proteasome regulatory subunit p40.5</fullName>
    </alternativeName>
</protein>
<reference evidence="10" key="2">
    <citation type="submission" date="2025-08" db="UniProtKB">
        <authorList>
            <consortium name="Ensembl"/>
        </authorList>
    </citation>
    <scope>IDENTIFICATION</scope>
</reference>
<dbReference type="PANTHER" id="PTHR10539">
    <property type="entry name" value="26S PROTEASOME NON-ATPASE REGULATORY SUBUNIT 13"/>
    <property type="match status" value="1"/>
</dbReference>
<dbReference type="AlphaFoldDB" id="A0A669F7J3"/>
<evidence type="ECO:0000313" key="11">
    <source>
        <dbReference type="Proteomes" id="UP000005207"/>
    </source>
</evidence>
<evidence type="ECO:0000256" key="7">
    <source>
        <dbReference type="ARBA" id="ARBA00031303"/>
    </source>
</evidence>
<dbReference type="PROSITE" id="PS50250">
    <property type="entry name" value="PCI"/>
    <property type="match status" value="1"/>
</dbReference>
<dbReference type="InterPro" id="IPR036390">
    <property type="entry name" value="WH_DNA-bd_sf"/>
</dbReference>
<sequence>MKDVTGYLKQQQSNSPTPELASEWHALEDFYNKRLWHQLTLKLMVFVRDPCFKTGDGIIQLYENFISDFEHRINPLSLVEILLFVCTFDQTSARLHLVQVKSSEEAVILCKTAIGNLRLEINDVPATKKEIEEIEETLNNLPGVTSVHGRFYDLSSKYYRLVGDHAAYYKDALRYLGCVDIRCFPETERQERAFTLGLAGLLGEGVYNFGELLMHPVLESLRNTDKQWLIDTLYAFNAGNVEKFQSLKSAWGQQPDLASQEGKLMQKIQLLCVMEMTFTRPANHRQLTFTEIAQSAKIAVNEVELLVMKALSVGLIKGNIDEVDQKVQMTWVQPRVLDLQQIKGMKERLDFWCGDVKNMAMLVEQQAHDILT</sequence>
<dbReference type="GO" id="GO:0008541">
    <property type="term" value="C:proteasome regulatory particle, lid subcomplex"/>
    <property type="evidence" value="ECO:0007669"/>
    <property type="project" value="TreeGrafter"/>
</dbReference>
<accession>A0A669F7J3</accession>
<dbReference type="InterPro" id="IPR035298">
    <property type="entry name" value="PSMD13"/>
</dbReference>
<keyword evidence="5" id="KW-0647">Proteasome</keyword>
<proteinExistence type="inferred from homology"/>
<gene>
    <name evidence="10" type="primary">PSMD13</name>
    <name evidence="10" type="synonym">psmd13</name>
</gene>
<dbReference type="PANTHER" id="PTHR10539:SF0">
    <property type="entry name" value="26S PROTEASOME NON-ATPASE REGULATORY SUBUNIT 13"/>
    <property type="match status" value="1"/>
</dbReference>
<dbReference type="InterPro" id="IPR054179">
    <property type="entry name" value="PSD13_N"/>
</dbReference>
<dbReference type="GO" id="GO:0005829">
    <property type="term" value="C:cytosol"/>
    <property type="evidence" value="ECO:0007669"/>
    <property type="project" value="TreeGrafter"/>
</dbReference>
<evidence type="ECO:0000259" key="9">
    <source>
        <dbReference type="PROSITE" id="PS50250"/>
    </source>
</evidence>
<dbReference type="GO" id="GO:0005634">
    <property type="term" value="C:nucleus"/>
    <property type="evidence" value="ECO:0007669"/>
    <property type="project" value="TreeGrafter"/>
</dbReference>
<dbReference type="Proteomes" id="UP000005207">
    <property type="component" value="Linkage group LG1"/>
</dbReference>
<evidence type="ECO:0000256" key="4">
    <source>
        <dbReference type="ARBA" id="ARBA00015732"/>
    </source>
</evidence>
<comment type="function">
    <text evidence="1">Component of the 26S proteasome, a multiprotein complex involved in the ATP-dependent degradation of ubiquitinated proteins. This complex plays a key role in the maintenance of protein homeostasis by removing misfolded or damaged proteins, which could impair cellular functions, and by removing proteins whose functions are no longer required. Therefore, the proteasome participates in numerous cellular processes, including cell cycle progression, apoptosis, or DNA damage repair.</text>
</comment>
<reference evidence="11" key="1">
    <citation type="submission" date="2012-01" db="EMBL/GenBank/DDBJ databases">
        <title>The Genome Sequence of Oreochromis niloticus (Nile Tilapia).</title>
        <authorList>
            <consortium name="Broad Institute Genome Assembly Team"/>
            <consortium name="Broad Institute Sequencing Platform"/>
            <person name="Di Palma F."/>
            <person name="Johnson J."/>
            <person name="Lander E.S."/>
            <person name="Lindblad-Toh K."/>
        </authorList>
    </citation>
    <scope>NUCLEOTIDE SEQUENCE [LARGE SCALE GENOMIC DNA]</scope>
</reference>
<name>A0A669F7J3_ORENI</name>
<organism evidence="10 11">
    <name type="scientific">Oreochromis niloticus</name>
    <name type="common">Nile tilapia</name>
    <name type="synonym">Tilapia nilotica</name>
    <dbReference type="NCBI Taxonomy" id="8128"/>
    <lineage>
        <taxon>Eukaryota</taxon>
        <taxon>Metazoa</taxon>
        <taxon>Chordata</taxon>
        <taxon>Craniata</taxon>
        <taxon>Vertebrata</taxon>
        <taxon>Euteleostomi</taxon>
        <taxon>Actinopterygii</taxon>
        <taxon>Neopterygii</taxon>
        <taxon>Teleostei</taxon>
        <taxon>Neoteleostei</taxon>
        <taxon>Acanthomorphata</taxon>
        <taxon>Ovalentaria</taxon>
        <taxon>Cichlomorphae</taxon>
        <taxon>Cichliformes</taxon>
        <taxon>Cichlidae</taxon>
        <taxon>African cichlids</taxon>
        <taxon>Pseudocrenilabrinae</taxon>
        <taxon>Oreochromini</taxon>
        <taxon>Oreochromis</taxon>
    </lineage>
</organism>
<feature type="domain" description="PCI" evidence="9">
    <location>
        <begin position="167"/>
        <end position="334"/>
    </location>
</feature>
<dbReference type="Ensembl" id="ENSONIT00000034028.1">
    <property type="protein sequence ID" value="ENSONIP00000079974.1"/>
    <property type="gene ID" value="ENSONIG00000015587.2"/>
</dbReference>
<dbReference type="InterPro" id="IPR000717">
    <property type="entry name" value="PCI_dom"/>
</dbReference>
<dbReference type="GO" id="GO:0006511">
    <property type="term" value="P:ubiquitin-dependent protein catabolic process"/>
    <property type="evidence" value="ECO:0007669"/>
    <property type="project" value="TreeGrafter"/>
</dbReference>
<keyword evidence="11" id="KW-1185">Reference proteome</keyword>
<dbReference type="Pfam" id="PF22037">
    <property type="entry name" value="PSD13_N"/>
    <property type="match status" value="1"/>
</dbReference>
<dbReference type="SMART" id="SM00088">
    <property type="entry name" value="PINT"/>
    <property type="match status" value="1"/>
</dbReference>
<evidence type="ECO:0000256" key="5">
    <source>
        <dbReference type="ARBA" id="ARBA00022942"/>
    </source>
</evidence>
<comment type="similarity">
    <text evidence="2">Belongs to the proteasome subunit S11 family.</text>
</comment>
<dbReference type="Pfam" id="PF01399">
    <property type="entry name" value="PCI"/>
    <property type="match status" value="1"/>
</dbReference>
<dbReference type="GO" id="GO:0005198">
    <property type="term" value="F:structural molecule activity"/>
    <property type="evidence" value="ECO:0007669"/>
    <property type="project" value="TreeGrafter"/>
</dbReference>
<evidence type="ECO:0000313" key="10">
    <source>
        <dbReference type="Ensembl" id="ENSONIP00000079974.1"/>
    </source>
</evidence>
<dbReference type="GeneTree" id="ENSGT00390000001802"/>
<dbReference type="SUPFAM" id="SSF46785">
    <property type="entry name" value="Winged helix' DNA-binding domain"/>
    <property type="match status" value="1"/>
</dbReference>
<evidence type="ECO:0000256" key="1">
    <source>
        <dbReference type="ARBA" id="ARBA00002362"/>
    </source>
</evidence>
<reference evidence="10" key="3">
    <citation type="submission" date="2025-09" db="UniProtKB">
        <authorList>
            <consortium name="Ensembl"/>
        </authorList>
    </citation>
    <scope>IDENTIFICATION</scope>
</reference>
<evidence type="ECO:0000256" key="3">
    <source>
        <dbReference type="ARBA" id="ARBA00011441"/>
    </source>
</evidence>
<comment type="subunit">
    <text evidence="3">Component of the 19S proteasome regulatory particle complex. The 26S proteasome consists of a 20S core particle (CP) and two 19S regulatory subunits (RP). The regulatory particle is made of a lid composed of 9 subunits including PSMD13, a base containing 6 ATPases and few additional components.</text>
</comment>
<evidence type="ECO:0000256" key="8">
    <source>
        <dbReference type="ARBA" id="ARBA00032323"/>
    </source>
</evidence>
<evidence type="ECO:0000256" key="6">
    <source>
        <dbReference type="ARBA" id="ARBA00029749"/>
    </source>
</evidence>
<evidence type="ECO:0000256" key="2">
    <source>
        <dbReference type="ARBA" id="ARBA00006207"/>
    </source>
</evidence>